<dbReference type="Proteomes" id="UP001163321">
    <property type="component" value="Chromosome 1"/>
</dbReference>
<keyword evidence="2" id="KW-1185">Reference proteome</keyword>
<evidence type="ECO:0000313" key="1">
    <source>
        <dbReference type="EMBL" id="KAI9921023.1"/>
    </source>
</evidence>
<evidence type="ECO:0000313" key="2">
    <source>
        <dbReference type="Proteomes" id="UP001163321"/>
    </source>
</evidence>
<sequence length="484" mass="54023">MRLSFVLAGLSTIALEAYGVEYTPLDASSSASSRARIKLAQGTRRSDQFKPRKGGRTWTFRLKALVTADELDDKDEADAIATDLEQTFAHWHHVQPRVELVRTRAHERQGRNIGDVVVTFEDEDTALAVFQAYDGKVFGGKTVVGTWEDTHKARERHDVAVPLLPPTEQSVQVSTLVSALLKRLAALQTRAHVHNPRQDKRSRRFVLGMQEVRRGLCGRNKLVFLVVATDVAAEGAVGAVGATYSELLALATARNVPIVAPFNRRKLGKVVQKSVRVSCVGIYSIDGANDLFQQLGPLLPRDTTRSRMRLHASSCVRAMASFAAVIYAWKSASCRMRVVGGNMGTCHILSVGRWSSRACNTWIAVGIKGLVARSPRATRYRSELAGRLVYPRKNKKHGQNRSARNHAHVTTYNWFHQCHAPETSVHEPAELERRPGRELERFTDKVAVRAQDVKHREHFGEHESHHGPFLPRRKQGTTQTHKNA</sequence>
<accession>A0ACC0WQ73</accession>
<organism evidence="1 2">
    <name type="scientific">Peronosclerospora sorghi</name>
    <dbReference type="NCBI Taxonomy" id="230839"/>
    <lineage>
        <taxon>Eukaryota</taxon>
        <taxon>Sar</taxon>
        <taxon>Stramenopiles</taxon>
        <taxon>Oomycota</taxon>
        <taxon>Peronosporomycetes</taxon>
        <taxon>Peronosporales</taxon>
        <taxon>Peronosporaceae</taxon>
        <taxon>Peronosclerospora</taxon>
    </lineage>
</organism>
<gene>
    <name evidence="1" type="ORF">PsorP6_000823</name>
</gene>
<protein>
    <submittedName>
        <fullName evidence="1">Uncharacterized protein</fullName>
    </submittedName>
</protein>
<dbReference type="EMBL" id="CM047580">
    <property type="protein sequence ID" value="KAI9921023.1"/>
    <property type="molecule type" value="Genomic_DNA"/>
</dbReference>
<proteinExistence type="predicted"/>
<name>A0ACC0WQ73_9STRA</name>
<reference evidence="1 2" key="1">
    <citation type="journal article" date="2022" name="bioRxiv">
        <title>The genome of the oomycete Peronosclerospora sorghi, a cosmopolitan pathogen of maize and sorghum, is inflated with dispersed pseudogenes.</title>
        <authorList>
            <person name="Fletcher K."/>
            <person name="Martin F."/>
            <person name="Isakeit T."/>
            <person name="Cavanaugh K."/>
            <person name="Magill C."/>
            <person name="Michelmore R."/>
        </authorList>
    </citation>
    <scope>NUCLEOTIDE SEQUENCE [LARGE SCALE GENOMIC DNA]</scope>
    <source>
        <strain evidence="1">P6</strain>
    </source>
</reference>
<comment type="caution">
    <text evidence="1">The sequence shown here is derived from an EMBL/GenBank/DDBJ whole genome shotgun (WGS) entry which is preliminary data.</text>
</comment>